<comment type="caution">
    <text evidence="1">The sequence shown here is derived from an EMBL/GenBank/DDBJ whole genome shotgun (WGS) entry which is preliminary data.</text>
</comment>
<proteinExistence type="predicted"/>
<name>A0ABR7S3Q8_AQUAC</name>
<dbReference type="EMBL" id="LZEU01000001">
    <property type="protein sequence ID" value="MBC9251704.1"/>
    <property type="molecule type" value="Genomic_DNA"/>
</dbReference>
<evidence type="ECO:0008006" key="3">
    <source>
        <dbReference type="Google" id="ProtNLM"/>
    </source>
</evidence>
<evidence type="ECO:0000313" key="1">
    <source>
        <dbReference type="EMBL" id="MBC9251704.1"/>
    </source>
</evidence>
<reference evidence="1 2" key="1">
    <citation type="submission" date="2016-06" db="EMBL/GenBank/DDBJ databases">
        <authorList>
            <person name="Ramos C."/>
            <person name="Pintado A."/>
            <person name="Crespo-Gomez J.I."/>
        </authorList>
    </citation>
    <scope>NUCLEOTIDE SEQUENCE [LARGE SCALE GENOMIC DNA]</scope>
    <source>
        <strain evidence="1 2">AVO110</strain>
    </source>
</reference>
<protein>
    <recommendedName>
        <fullName evidence="3">TetR family transcriptional regulator</fullName>
    </recommendedName>
</protein>
<keyword evidence="2" id="KW-1185">Reference proteome</keyword>
<accession>A0ABR7S3Q8</accession>
<dbReference type="Proteomes" id="UP000744555">
    <property type="component" value="Unassembled WGS sequence"/>
</dbReference>
<evidence type="ECO:0000313" key="2">
    <source>
        <dbReference type="Proteomes" id="UP000744555"/>
    </source>
</evidence>
<dbReference type="RefSeq" id="WP_187807195.1">
    <property type="nucleotide sequence ID" value="NZ_LZEU01000001.1"/>
</dbReference>
<gene>
    <name evidence="1" type="ORF">A9179_15635</name>
</gene>
<organism evidence="1 2">
    <name type="scientific">Aquipseudomonas alcaligenes</name>
    <name type="common">Pseudomonas alcaligenes</name>
    <dbReference type="NCBI Taxonomy" id="43263"/>
    <lineage>
        <taxon>Bacteria</taxon>
        <taxon>Pseudomonadati</taxon>
        <taxon>Pseudomonadota</taxon>
        <taxon>Gammaproteobacteria</taxon>
        <taxon>Pseudomonadales</taxon>
        <taxon>Pseudomonadaceae</taxon>
        <taxon>Aquipseudomonas</taxon>
    </lineage>
</organism>
<sequence length="59" mass="6798">MLRELQGRGLFDVAFVADFLNDYSSVLFMRLVQDDVPDLAAHDKRIRQLTQTLFDDLAP</sequence>